<dbReference type="PANTHER" id="PTHR31902:SF14">
    <property type="entry name" value="ACTIN PATCHES DISTAL PROTEIN 1"/>
    <property type="match status" value="1"/>
</dbReference>
<comment type="caution">
    <text evidence="1">The sequence shown here is derived from an EMBL/GenBank/DDBJ whole genome shotgun (WGS) entry which is preliminary data.</text>
</comment>
<dbReference type="EMBL" id="JAGSYN010000065">
    <property type="protein sequence ID" value="KAG7664741.1"/>
    <property type="molecule type" value="Genomic_DNA"/>
</dbReference>
<dbReference type="RefSeq" id="XP_049264973.1">
    <property type="nucleotide sequence ID" value="XM_049405373.1"/>
</dbReference>
<dbReference type="PANTHER" id="PTHR31902">
    <property type="entry name" value="ACTIN PATCHES DISTAL PROTEIN 1"/>
    <property type="match status" value="1"/>
</dbReference>
<dbReference type="CDD" id="cd03062">
    <property type="entry name" value="TRX_Fd_Sucrase"/>
    <property type="match status" value="1"/>
</dbReference>
<evidence type="ECO:0000313" key="2">
    <source>
        <dbReference type="Proteomes" id="UP000694255"/>
    </source>
</evidence>
<dbReference type="InterPro" id="IPR009737">
    <property type="entry name" value="Aim32/Apd1-like"/>
</dbReference>
<dbReference type="Pfam" id="PF06999">
    <property type="entry name" value="Suc_Fer-like"/>
    <property type="match status" value="1"/>
</dbReference>
<dbReference type="OrthoDB" id="10253744at2759"/>
<evidence type="ECO:0008006" key="3">
    <source>
        <dbReference type="Google" id="ProtNLM"/>
    </source>
</evidence>
<dbReference type="Proteomes" id="UP000694255">
    <property type="component" value="Unassembled WGS sequence"/>
</dbReference>
<organism evidence="1 2">
    <name type="scientific">[Candida] subhashii</name>
    <dbReference type="NCBI Taxonomy" id="561895"/>
    <lineage>
        <taxon>Eukaryota</taxon>
        <taxon>Fungi</taxon>
        <taxon>Dikarya</taxon>
        <taxon>Ascomycota</taxon>
        <taxon>Saccharomycotina</taxon>
        <taxon>Pichiomycetes</taxon>
        <taxon>Debaryomycetaceae</taxon>
        <taxon>Spathaspora</taxon>
    </lineage>
</organism>
<proteinExistence type="predicted"/>
<sequence length="296" mass="33131">MTILHKLLGLPSNPNPEREITKAGFEVSTCSSTCDGCTSGSFPKSVKFEENAPLWESTKPYGLHIVVYTGKTDWPHDATSVKGTLSHEIAKWADKTKSPLGKIKVTCSSLGSDELLTEDDYINETKGDILLLPHFLSIKGLTIQQVDPILTSLTQQLADPDTYPIDSILSQFPQVQKDNNMAYVFFCSHRTRDKRCGITAPIMQKEMNMYLQELGLYRDFGDLTPGGVNVAFVNHVGGHKFGANVIIYLKRSGKNIWLGLCRPENVKPIVDECILKDGRVWPEKVRMVQKFDPIDW</sequence>
<accession>A0A8J5UQG6</accession>
<keyword evidence="2" id="KW-1185">Reference proteome</keyword>
<evidence type="ECO:0000313" key="1">
    <source>
        <dbReference type="EMBL" id="KAG7664741.1"/>
    </source>
</evidence>
<dbReference type="GeneID" id="73468497"/>
<protein>
    <recommendedName>
        <fullName evidence="3">Actin patches distal protein 1</fullName>
    </recommendedName>
</protein>
<dbReference type="AlphaFoldDB" id="A0A8J5UQG6"/>
<reference evidence="1 2" key="1">
    <citation type="journal article" date="2021" name="DNA Res.">
        <title>Genome analysis of Candida subhashii reveals its hybrid nature and dual mitochondrial genome conformations.</title>
        <authorList>
            <person name="Mixao V."/>
            <person name="Hegedusova E."/>
            <person name="Saus E."/>
            <person name="Pryszcz L.P."/>
            <person name="Cillingova A."/>
            <person name="Nosek J."/>
            <person name="Gabaldon T."/>
        </authorList>
    </citation>
    <scope>NUCLEOTIDE SEQUENCE [LARGE SCALE GENOMIC DNA]</scope>
    <source>
        <strain evidence="1 2">CBS 10753</strain>
    </source>
</reference>
<gene>
    <name evidence="1" type="ORF">J8A68_001696</name>
</gene>
<name>A0A8J5UQG6_9ASCO</name>